<keyword evidence="2" id="KW-0539">Nucleus</keyword>
<dbReference type="PANTHER" id="PTHR13453">
    <property type="entry name" value="KAT8 REGULATORY NSL COMPLEX SUBUNIT 2"/>
    <property type="match status" value="1"/>
</dbReference>
<dbReference type="InterPro" id="IPR026316">
    <property type="entry name" value="NSL2"/>
</dbReference>
<protein>
    <recommendedName>
        <fullName evidence="4">KANL2-like probable zinc-finger domain-containing protein</fullName>
    </recommendedName>
</protein>
<accession>A0AAV8SMA8</accession>
<dbReference type="EMBL" id="JAIWQS010000010">
    <property type="protein sequence ID" value="KAJ8753045.1"/>
    <property type="molecule type" value="Genomic_DNA"/>
</dbReference>
<proteinExistence type="predicted"/>
<evidence type="ECO:0000259" key="4">
    <source>
        <dbReference type="Pfam" id="PF13891"/>
    </source>
</evidence>
<dbReference type="AlphaFoldDB" id="A0AAV8SMA8"/>
<organism evidence="5 6">
    <name type="scientific">Erythroxylum novogranatense</name>
    <dbReference type="NCBI Taxonomy" id="1862640"/>
    <lineage>
        <taxon>Eukaryota</taxon>
        <taxon>Viridiplantae</taxon>
        <taxon>Streptophyta</taxon>
        <taxon>Embryophyta</taxon>
        <taxon>Tracheophyta</taxon>
        <taxon>Spermatophyta</taxon>
        <taxon>Magnoliopsida</taxon>
        <taxon>eudicotyledons</taxon>
        <taxon>Gunneridae</taxon>
        <taxon>Pentapetalae</taxon>
        <taxon>rosids</taxon>
        <taxon>fabids</taxon>
        <taxon>Malpighiales</taxon>
        <taxon>Erythroxylaceae</taxon>
        <taxon>Erythroxylum</taxon>
    </lineage>
</organism>
<reference evidence="5 6" key="1">
    <citation type="submission" date="2021-09" db="EMBL/GenBank/DDBJ databases">
        <title>Genomic insights and catalytic innovation underlie evolution of tropane alkaloids biosynthesis.</title>
        <authorList>
            <person name="Wang Y.-J."/>
            <person name="Tian T."/>
            <person name="Huang J.-P."/>
            <person name="Huang S.-X."/>
        </authorList>
    </citation>
    <scope>NUCLEOTIDE SEQUENCE [LARGE SCALE GENOMIC DNA]</scope>
    <source>
        <strain evidence="5">KIB-2018</strain>
        <tissue evidence="5">Leaf</tissue>
    </source>
</reference>
<evidence type="ECO:0000256" key="2">
    <source>
        <dbReference type="ARBA" id="ARBA00023242"/>
    </source>
</evidence>
<dbReference type="Proteomes" id="UP001159364">
    <property type="component" value="Linkage Group LG10"/>
</dbReference>
<gene>
    <name evidence="5" type="ORF">K2173_011813</name>
</gene>
<evidence type="ECO:0000256" key="3">
    <source>
        <dbReference type="SAM" id="MobiDB-lite"/>
    </source>
</evidence>
<evidence type="ECO:0000313" key="6">
    <source>
        <dbReference type="Proteomes" id="UP001159364"/>
    </source>
</evidence>
<dbReference type="Pfam" id="PF13891">
    <property type="entry name" value="zf-C3HC3H_KANSL2"/>
    <property type="match status" value="1"/>
</dbReference>
<dbReference type="GO" id="GO:0005634">
    <property type="term" value="C:nucleus"/>
    <property type="evidence" value="ECO:0007669"/>
    <property type="project" value="UniProtKB-SubCell"/>
</dbReference>
<dbReference type="InterPro" id="IPR025927">
    <property type="entry name" value="Znf_KANL2-like"/>
</dbReference>
<evidence type="ECO:0000256" key="1">
    <source>
        <dbReference type="ARBA" id="ARBA00004123"/>
    </source>
</evidence>
<feature type="domain" description="KANL2-like probable zinc-finger" evidence="4">
    <location>
        <begin position="114"/>
        <end position="177"/>
    </location>
</feature>
<keyword evidence="6" id="KW-1185">Reference proteome</keyword>
<sequence length="231" mass="26143">MQQQASPLPKSMADPANAQPMSIDGSAQDSLLSSSSYLTRHEVLTRRSRRLKQLSRIYTSHYWALMEDLKSKYRDYYWKYGKSPFRQDHKKSRDFGVSHPNLGLQDHEQGLSKCAVAGCKSKAMPLTKFCHPHILSDSKQKLYTACSFVLKSAQGRPVLCGKPILRSTVPALCPPHFQKAETYLARALKKAGLNVFSTTKLAPKFHVIVAEFVRQIQHRRRSAQKENAAKV</sequence>
<dbReference type="PANTHER" id="PTHR13453:SF7">
    <property type="entry name" value="KAT8 REGULATORY NSL COMPLEX SUBUNIT 2"/>
    <property type="match status" value="1"/>
</dbReference>
<feature type="region of interest" description="Disordered" evidence="3">
    <location>
        <begin position="1"/>
        <end position="28"/>
    </location>
</feature>
<dbReference type="GO" id="GO:0044545">
    <property type="term" value="C:NSL complex"/>
    <property type="evidence" value="ECO:0007669"/>
    <property type="project" value="TreeGrafter"/>
</dbReference>
<name>A0AAV8SMA8_9ROSI</name>
<evidence type="ECO:0000313" key="5">
    <source>
        <dbReference type="EMBL" id="KAJ8753045.1"/>
    </source>
</evidence>
<comment type="caution">
    <text evidence="5">The sequence shown here is derived from an EMBL/GenBank/DDBJ whole genome shotgun (WGS) entry which is preliminary data.</text>
</comment>
<comment type="subcellular location">
    <subcellularLocation>
        <location evidence="1">Nucleus</location>
    </subcellularLocation>
</comment>